<dbReference type="CDD" id="cd00099">
    <property type="entry name" value="IgV"/>
    <property type="match status" value="1"/>
</dbReference>
<feature type="domain" description="Immunoglobulin" evidence="10">
    <location>
        <begin position="42"/>
        <end position="148"/>
    </location>
</feature>
<keyword evidence="8" id="KW-0812">Transmembrane</keyword>
<evidence type="ECO:0000259" key="10">
    <source>
        <dbReference type="SMART" id="SM00409"/>
    </source>
</evidence>
<dbReference type="GO" id="GO:0009617">
    <property type="term" value="P:response to bacterium"/>
    <property type="evidence" value="ECO:0007669"/>
    <property type="project" value="TreeGrafter"/>
</dbReference>
<evidence type="ECO:0000256" key="6">
    <source>
        <dbReference type="ARBA" id="ARBA00023157"/>
    </source>
</evidence>
<evidence type="ECO:0000256" key="9">
    <source>
        <dbReference type="SAM" id="SignalP"/>
    </source>
</evidence>
<evidence type="ECO:0000256" key="2">
    <source>
        <dbReference type="ARBA" id="ARBA00022475"/>
    </source>
</evidence>
<feature type="transmembrane region" description="Helical" evidence="8">
    <location>
        <begin position="157"/>
        <end position="180"/>
    </location>
</feature>
<evidence type="ECO:0000256" key="5">
    <source>
        <dbReference type="ARBA" id="ARBA00023136"/>
    </source>
</evidence>
<evidence type="ECO:0000256" key="3">
    <source>
        <dbReference type="ARBA" id="ARBA00022729"/>
    </source>
</evidence>
<keyword evidence="12" id="KW-1185">Reference proteome</keyword>
<keyword evidence="7" id="KW-0325">Glycoprotein</keyword>
<dbReference type="PANTHER" id="PTHR19433">
    <property type="entry name" value="T-CELL RECEPTOR ALPHA CHAIN V REGION-RELATED"/>
    <property type="match status" value="1"/>
</dbReference>
<dbReference type="InterPro" id="IPR036179">
    <property type="entry name" value="Ig-like_dom_sf"/>
</dbReference>
<feature type="chain" id="PRO_5041723821" description="Immunoglobulin domain-containing protein" evidence="9">
    <location>
        <begin position="24"/>
        <end position="237"/>
    </location>
</feature>
<accession>A0AA88P0B8</accession>
<dbReference type="Gene3D" id="2.60.40.10">
    <property type="entry name" value="Immunoglobulins"/>
    <property type="match status" value="1"/>
</dbReference>
<dbReference type="AlphaFoldDB" id="A0AA88P0B8"/>
<dbReference type="InterPro" id="IPR003599">
    <property type="entry name" value="Ig_sub"/>
</dbReference>
<organism evidence="11 12">
    <name type="scientific">Channa striata</name>
    <name type="common">Snakehead murrel</name>
    <name type="synonym">Ophicephalus striatus</name>
    <dbReference type="NCBI Taxonomy" id="64152"/>
    <lineage>
        <taxon>Eukaryota</taxon>
        <taxon>Metazoa</taxon>
        <taxon>Chordata</taxon>
        <taxon>Craniata</taxon>
        <taxon>Vertebrata</taxon>
        <taxon>Euteleostomi</taxon>
        <taxon>Actinopterygii</taxon>
        <taxon>Neopterygii</taxon>
        <taxon>Teleostei</taxon>
        <taxon>Neoteleostei</taxon>
        <taxon>Acanthomorphata</taxon>
        <taxon>Anabantaria</taxon>
        <taxon>Anabantiformes</taxon>
        <taxon>Channoidei</taxon>
        <taxon>Channidae</taxon>
        <taxon>Channa</taxon>
    </lineage>
</organism>
<keyword evidence="5 8" id="KW-0472">Membrane</keyword>
<evidence type="ECO:0000313" key="12">
    <source>
        <dbReference type="Proteomes" id="UP001187415"/>
    </source>
</evidence>
<comment type="subcellular location">
    <subcellularLocation>
        <location evidence="1">Cell membrane</location>
    </subcellularLocation>
</comment>
<dbReference type="Pfam" id="PF07686">
    <property type="entry name" value="V-set"/>
    <property type="match status" value="1"/>
</dbReference>
<dbReference type="InterPro" id="IPR052051">
    <property type="entry name" value="TCR_complex_component"/>
</dbReference>
<dbReference type="GO" id="GO:0002376">
    <property type="term" value="P:immune system process"/>
    <property type="evidence" value="ECO:0007669"/>
    <property type="project" value="UniProtKB-KW"/>
</dbReference>
<keyword evidence="8" id="KW-1133">Transmembrane helix</keyword>
<evidence type="ECO:0000313" key="11">
    <source>
        <dbReference type="EMBL" id="KAK2862703.1"/>
    </source>
</evidence>
<evidence type="ECO:0000256" key="4">
    <source>
        <dbReference type="ARBA" id="ARBA00022859"/>
    </source>
</evidence>
<evidence type="ECO:0000256" key="1">
    <source>
        <dbReference type="ARBA" id="ARBA00004236"/>
    </source>
</evidence>
<dbReference type="EMBL" id="JAUPFM010000001">
    <property type="protein sequence ID" value="KAK2862703.1"/>
    <property type="molecule type" value="Genomic_DNA"/>
</dbReference>
<protein>
    <recommendedName>
        <fullName evidence="10">Immunoglobulin domain-containing protein</fullName>
    </recommendedName>
</protein>
<proteinExistence type="predicted"/>
<keyword evidence="3 9" id="KW-0732">Signal</keyword>
<dbReference type="SMART" id="SM00409">
    <property type="entry name" value="IG"/>
    <property type="match status" value="1"/>
</dbReference>
<keyword evidence="2" id="KW-1003">Cell membrane</keyword>
<dbReference type="Proteomes" id="UP001187415">
    <property type="component" value="Unassembled WGS sequence"/>
</dbReference>
<dbReference type="GO" id="GO:0005886">
    <property type="term" value="C:plasma membrane"/>
    <property type="evidence" value="ECO:0007669"/>
    <property type="project" value="UniProtKB-SubCell"/>
</dbReference>
<dbReference type="SUPFAM" id="SSF48726">
    <property type="entry name" value="Immunoglobulin"/>
    <property type="match status" value="1"/>
</dbReference>
<dbReference type="InterPro" id="IPR013106">
    <property type="entry name" value="Ig_V-set"/>
</dbReference>
<comment type="caution">
    <text evidence="11">The sequence shown here is derived from an EMBL/GenBank/DDBJ whole genome shotgun (WGS) entry which is preliminary data.</text>
</comment>
<keyword evidence="6" id="KW-1015">Disulfide bond</keyword>
<evidence type="ECO:0000256" key="8">
    <source>
        <dbReference type="SAM" id="Phobius"/>
    </source>
</evidence>
<sequence>MKTIRLITALSLCALSWISVLVAQSHIVDIQSGWISVSVSEFHIVEVKPGEEASLVCSNFTSFPSHIHWFRLTNGSNSSCISSMASCAANTSYCDGFQNGKFKMTSNSTTIFLWIKPTASTDSGLYFCGSYAEGRSTVIVHGTYLKVQEMFDEQRNLIIVMLGGLIISPVIVIICLVFKIRKLHTAHDKRHGPQPSENLGSDALNYAALSFKPRTKTNSKPPTETELETNVVYAATR</sequence>
<evidence type="ECO:0000256" key="7">
    <source>
        <dbReference type="ARBA" id="ARBA00023180"/>
    </source>
</evidence>
<keyword evidence="4" id="KW-0391">Immunity</keyword>
<name>A0AA88P0B8_CHASR</name>
<reference evidence="11" key="1">
    <citation type="submission" date="2023-07" db="EMBL/GenBank/DDBJ databases">
        <title>Chromosome-level Genome Assembly of Striped Snakehead (Channa striata).</title>
        <authorList>
            <person name="Liu H."/>
        </authorList>
    </citation>
    <scope>NUCLEOTIDE SEQUENCE</scope>
    <source>
        <strain evidence="11">Gz</strain>
        <tissue evidence="11">Muscle</tissue>
    </source>
</reference>
<dbReference type="InterPro" id="IPR013783">
    <property type="entry name" value="Ig-like_fold"/>
</dbReference>
<feature type="signal peptide" evidence="9">
    <location>
        <begin position="1"/>
        <end position="23"/>
    </location>
</feature>
<dbReference type="PANTHER" id="PTHR19433:SF111">
    <property type="entry name" value="T CELL RECEPTOR ALPHA VARIABLE 4"/>
    <property type="match status" value="1"/>
</dbReference>
<gene>
    <name evidence="11" type="ORF">Q5P01_002236</name>
</gene>